<keyword evidence="2" id="KW-1185">Reference proteome</keyword>
<name>A0A4U6X0V6_9PEZI</name>
<proteinExistence type="predicted"/>
<dbReference type="EMBL" id="PJEX01000841">
    <property type="protein sequence ID" value="TKW48624.1"/>
    <property type="molecule type" value="Genomic_DNA"/>
</dbReference>
<evidence type="ECO:0000313" key="2">
    <source>
        <dbReference type="Proteomes" id="UP000310108"/>
    </source>
</evidence>
<feature type="non-terminal residue" evidence="1">
    <location>
        <position position="1"/>
    </location>
</feature>
<dbReference type="Proteomes" id="UP000310108">
    <property type="component" value="Unassembled WGS sequence"/>
</dbReference>
<sequence length="490" mass="54224">TTANQRARKYGLVHEVNQHFQKLRNGGLQYQNSLVILASKQYASWLEDEEFMSALVEPFTTASRGRDVEGRKIPEDIDVLAAAVDGLHPLRVLGDIPHGFSFYYADLRALDMTDLWRDRSNLPDEPKSYIGLHSGRLELGTKVSCKLPLANTLFQNGRQTTMFASRWRNSGATTGLQKMGWMEKRTHNITCSDPDNQFKVNVQSPMVPITAPRKILAGLGNIVSLIEVNGEETPAAAELEKAVNELYVRRSKEGHEFPPGPVGVWALVQPPGSNQRKHIDLLQRRFDLSSQAQDAHQEWELALRFKDRIQNYLEHHGKLCKILSGGGGWGKKRGLLSLDPDTAYSLSSRDDGLDSFIRSFESRNGKSVKQDRGAAQDMVAPGSYIQYFIPPPVSARPKVPRAGGSAMSIAFGVSESEMVEEQPLTDSASEWTVIPGHFGAVSSLGIFFKPPLSKDGTGTKISVPGSWVGYLRVLPEHNLEAHERVGTKLA</sequence>
<comment type="caution">
    <text evidence="1">The sequence shown here is derived from an EMBL/GenBank/DDBJ whole genome shotgun (WGS) entry which is preliminary data.</text>
</comment>
<evidence type="ECO:0000313" key="1">
    <source>
        <dbReference type="EMBL" id="TKW48624.1"/>
    </source>
</evidence>
<dbReference type="STRING" id="1306861.A0A4U6X0V6"/>
<evidence type="ECO:0008006" key="3">
    <source>
        <dbReference type="Google" id="ProtNLM"/>
    </source>
</evidence>
<organism evidence="1 2">
    <name type="scientific">Colletotrichum tanaceti</name>
    <dbReference type="NCBI Taxonomy" id="1306861"/>
    <lineage>
        <taxon>Eukaryota</taxon>
        <taxon>Fungi</taxon>
        <taxon>Dikarya</taxon>
        <taxon>Ascomycota</taxon>
        <taxon>Pezizomycotina</taxon>
        <taxon>Sordariomycetes</taxon>
        <taxon>Hypocreomycetidae</taxon>
        <taxon>Glomerellales</taxon>
        <taxon>Glomerellaceae</taxon>
        <taxon>Colletotrichum</taxon>
        <taxon>Colletotrichum destructivum species complex</taxon>
    </lineage>
</organism>
<accession>A0A4U6X0V6</accession>
<gene>
    <name evidence="1" type="ORF">CTA1_2540</name>
</gene>
<dbReference type="AlphaFoldDB" id="A0A4U6X0V6"/>
<reference evidence="1 2" key="1">
    <citation type="journal article" date="2019" name="PLoS ONE">
        <title>Comparative genome analysis indicates high evolutionary potential of pathogenicity genes in Colletotrichum tanaceti.</title>
        <authorList>
            <person name="Lelwala R.V."/>
            <person name="Korhonen P.K."/>
            <person name="Young N.D."/>
            <person name="Scott J.B."/>
            <person name="Ades P.A."/>
            <person name="Gasser R.B."/>
            <person name="Taylor P.W.J."/>
        </authorList>
    </citation>
    <scope>NUCLEOTIDE SEQUENCE [LARGE SCALE GENOMIC DNA]</scope>
    <source>
        <strain evidence="1">BRIP57314</strain>
    </source>
</reference>
<protein>
    <recommendedName>
        <fullName evidence="3">V-type c subunit family protein</fullName>
    </recommendedName>
</protein>